<feature type="transmembrane region" description="Helical" evidence="8">
    <location>
        <begin position="228"/>
        <end position="244"/>
    </location>
</feature>
<evidence type="ECO:0000256" key="7">
    <source>
        <dbReference type="ARBA" id="ARBA00023136"/>
    </source>
</evidence>
<evidence type="ECO:0000256" key="5">
    <source>
        <dbReference type="ARBA" id="ARBA00022692"/>
    </source>
</evidence>
<evidence type="ECO:0000256" key="6">
    <source>
        <dbReference type="ARBA" id="ARBA00022989"/>
    </source>
</evidence>
<sequence>MGAKLRQLDNSGNCEGYCPGDKQLSMPTKQIASRSSFFPNIFFNDMSSFVQDNFGISHRAFLNLGVTLLMALLAGIAHWRHLDGLFENDRHFSHLSTLEKEMAFRTEMGLYYSYYKNYIESPSITSGLRFFVNDHLSESPKVINALKRFNLYPEIVIGNLHRTYTGFIEFFGLPSKACYDIHRINDVTPVEGCEGLGDPAYFYVTCVFVLNGLMMSLLFLYGTYLSSSRLGGLVSVLCFFFNHAESTRVMWTPPLRESFSYPFFVMQMLILTYIIRNQNPGRKVLAALGACNVLFMLPWPTSQYILLTQVACLYACYVMGYINPSLLKSLISVHMAAASVCFVLLFGNTSQSSLYGSALLAGWVVVSFRDILFKDYPHGGQRALVQGFTWFGLTVLLKWTLSAVLGTSDIHISNVISSKFSLNKDFLSMMYSCVDEYDYMELETILGYIKTLLLPLNLILMGFIGVKTVYKVTNYLKQPTVKEEETRGDTEQVPDLNNGEVVFNGLQLLVFAVLAVIVMKLKVFLAPHMCIMASLLCSRPLFNWLGDRSKHHMVIFCVLSIMAVQGAVNFQKQNEIQGGFRSPAQEELLQWINTNTPTDAVFGGAAPTMASVLLSTRRPIVNHPHDEDPGQRERTKMAYSMYSRKPVIEAVKTLMDLKVDYFILENTWCFPRAREGCSLPEIWDAEDEENRGKPALCALLLADSHPHFRNAFENKVFKVLQVPKPTR</sequence>
<keyword evidence="5 8" id="KW-0812">Transmembrane</keyword>
<evidence type="ECO:0008006" key="11">
    <source>
        <dbReference type="Google" id="ProtNLM"/>
    </source>
</evidence>
<dbReference type="GO" id="GO:0000030">
    <property type="term" value="F:mannosyltransferase activity"/>
    <property type="evidence" value="ECO:0007669"/>
    <property type="project" value="TreeGrafter"/>
</dbReference>
<evidence type="ECO:0000256" key="4">
    <source>
        <dbReference type="ARBA" id="ARBA00022679"/>
    </source>
</evidence>
<proteinExistence type="inferred from homology"/>
<feature type="transmembrane region" description="Helical" evidence="8">
    <location>
        <begin position="259"/>
        <end position="276"/>
    </location>
</feature>
<feature type="transmembrane region" description="Helical" evidence="8">
    <location>
        <begin position="329"/>
        <end position="347"/>
    </location>
</feature>
<feature type="transmembrane region" description="Helical" evidence="8">
    <location>
        <begin position="353"/>
        <end position="372"/>
    </location>
</feature>
<comment type="similarity">
    <text evidence="2">Belongs to the dpy-19 family.</text>
</comment>
<dbReference type="PANTHER" id="PTHR31488:SF1">
    <property type="entry name" value="C-MANNOSYLTRANSFERASE DPY19L1"/>
    <property type="match status" value="1"/>
</dbReference>
<feature type="transmembrane region" description="Helical" evidence="8">
    <location>
        <begin position="200"/>
        <end position="221"/>
    </location>
</feature>
<organism evidence="9 10">
    <name type="scientific">Alosa alosa</name>
    <name type="common">allis shad</name>
    <dbReference type="NCBI Taxonomy" id="278164"/>
    <lineage>
        <taxon>Eukaryota</taxon>
        <taxon>Metazoa</taxon>
        <taxon>Chordata</taxon>
        <taxon>Craniata</taxon>
        <taxon>Vertebrata</taxon>
        <taxon>Euteleostomi</taxon>
        <taxon>Actinopterygii</taxon>
        <taxon>Neopterygii</taxon>
        <taxon>Teleostei</taxon>
        <taxon>Clupei</taxon>
        <taxon>Clupeiformes</taxon>
        <taxon>Clupeoidei</taxon>
        <taxon>Clupeidae</taxon>
        <taxon>Alosa</taxon>
    </lineage>
</organism>
<evidence type="ECO:0000256" key="2">
    <source>
        <dbReference type="ARBA" id="ARBA00008744"/>
    </source>
</evidence>
<protein>
    <recommendedName>
        <fullName evidence="11">C-mannosyltransferase DPY19L1</fullName>
    </recommendedName>
</protein>
<dbReference type="Proteomes" id="UP000823561">
    <property type="component" value="Chromosome 20"/>
</dbReference>
<feature type="transmembrane region" description="Helical" evidence="8">
    <location>
        <begin position="501"/>
        <end position="519"/>
    </location>
</feature>
<dbReference type="EMBL" id="JADWDJ010000020">
    <property type="protein sequence ID" value="KAG5265042.1"/>
    <property type="molecule type" value="Genomic_DNA"/>
</dbReference>
<evidence type="ECO:0000256" key="8">
    <source>
        <dbReference type="SAM" id="Phobius"/>
    </source>
</evidence>
<comment type="caution">
    <text evidence="9">The sequence shown here is derived from an EMBL/GenBank/DDBJ whole genome shotgun (WGS) entry which is preliminary data.</text>
</comment>
<keyword evidence="7 8" id="KW-0472">Membrane</keyword>
<gene>
    <name evidence="9" type="ORF">AALO_G00260800</name>
</gene>
<feature type="transmembrane region" description="Helical" evidence="8">
    <location>
        <begin position="60"/>
        <end position="79"/>
    </location>
</feature>
<evidence type="ECO:0000256" key="1">
    <source>
        <dbReference type="ARBA" id="ARBA00004141"/>
    </source>
</evidence>
<accession>A0AAV6FV41</accession>
<evidence type="ECO:0000313" key="10">
    <source>
        <dbReference type="Proteomes" id="UP000823561"/>
    </source>
</evidence>
<evidence type="ECO:0000256" key="3">
    <source>
        <dbReference type="ARBA" id="ARBA00022676"/>
    </source>
</evidence>
<reference evidence="9" key="1">
    <citation type="submission" date="2020-10" db="EMBL/GenBank/DDBJ databases">
        <title>Chromosome-scale genome assembly of the Allis shad, Alosa alosa.</title>
        <authorList>
            <person name="Margot Z."/>
            <person name="Christophe K."/>
            <person name="Cabau C."/>
            <person name="Louis A."/>
            <person name="Berthelot C."/>
            <person name="Parey E."/>
            <person name="Roest Crollius H."/>
            <person name="Montfort J."/>
            <person name="Robinson-Rechavi M."/>
            <person name="Bucao C."/>
            <person name="Bouchez O."/>
            <person name="Gislard M."/>
            <person name="Lluch J."/>
            <person name="Milhes M."/>
            <person name="Lampietro C."/>
            <person name="Lopez Roques C."/>
            <person name="Donnadieu C."/>
            <person name="Braasch I."/>
            <person name="Desvignes T."/>
            <person name="Postlethwait J."/>
            <person name="Bobe J."/>
            <person name="Guiguen Y."/>
        </authorList>
    </citation>
    <scope>NUCLEOTIDE SEQUENCE</scope>
    <source>
        <strain evidence="9">M-15738</strain>
        <tissue evidence="9">Blood</tissue>
    </source>
</reference>
<name>A0AAV6FV41_9TELE</name>
<feature type="transmembrane region" description="Helical" evidence="8">
    <location>
        <begin position="445"/>
        <end position="466"/>
    </location>
</feature>
<comment type="subcellular location">
    <subcellularLocation>
        <location evidence="1">Membrane</location>
        <topology evidence="1">Multi-pass membrane protein</topology>
    </subcellularLocation>
</comment>
<dbReference type="InterPro" id="IPR018732">
    <property type="entry name" value="Dpy-19/Dpy-19-like"/>
</dbReference>
<dbReference type="PANTHER" id="PTHR31488">
    <property type="entry name" value="DPY-19-LIKE 1, LIKE (H. SAPIENS)"/>
    <property type="match status" value="1"/>
</dbReference>
<evidence type="ECO:0000313" key="9">
    <source>
        <dbReference type="EMBL" id="KAG5265042.1"/>
    </source>
</evidence>
<keyword evidence="3" id="KW-0328">Glycosyltransferase</keyword>
<feature type="transmembrane region" description="Helical" evidence="8">
    <location>
        <begin position="283"/>
        <end position="299"/>
    </location>
</feature>
<keyword evidence="4" id="KW-0808">Transferase</keyword>
<keyword evidence="10" id="KW-1185">Reference proteome</keyword>
<feature type="transmembrane region" description="Helical" evidence="8">
    <location>
        <begin position="384"/>
        <end position="405"/>
    </location>
</feature>
<keyword evidence="6 8" id="KW-1133">Transmembrane helix</keyword>
<dbReference type="Pfam" id="PF10034">
    <property type="entry name" value="Dpy19"/>
    <property type="match status" value="1"/>
</dbReference>
<dbReference type="AlphaFoldDB" id="A0AAV6FV41"/>
<dbReference type="GO" id="GO:0005637">
    <property type="term" value="C:nuclear inner membrane"/>
    <property type="evidence" value="ECO:0007669"/>
    <property type="project" value="TreeGrafter"/>
</dbReference>